<evidence type="ECO:0000313" key="10">
    <source>
        <dbReference type="EMBL" id="KAI6653706.1"/>
    </source>
</evidence>
<dbReference type="SMART" id="SM00355">
    <property type="entry name" value="ZnF_C2H2"/>
    <property type="match status" value="6"/>
</dbReference>
<dbReference type="PROSITE" id="PS00028">
    <property type="entry name" value="ZINC_FINGER_C2H2_1"/>
    <property type="match status" value="4"/>
</dbReference>
<dbReference type="Pfam" id="PF00096">
    <property type="entry name" value="zf-C2H2"/>
    <property type="match status" value="3"/>
</dbReference>
<feature type="compositionally biased region" description="Polar residues" evidence="8">
    <location>
        <begin position="111"/>
        <end position="121"/>
    </location>
</feature>
<dbReference type="InterPro" id="IPR036236">
    <property type="entry name" value="Znf_C2H2_sf"/>
</dbReference>
<dbReference type="EMBL" id="JAKMXF010000255">
    <property type="protein sequence ID" value="KAI6653706.1"/>
    <property type="molecule type" value="Genomic_DNA"/>
</dbReference>
<feature type="compositionally biased region" description="Basic residues" evidence="8">
    <location>
        <begin position="593"/>
        <end position="603"/>
    </location>
</feature>
<dbReference type="FunFam" id="3.30.160.60:FF:000303">
    <property type="entry name" value="Zinc finger protein 41"/>
    <property type="match status" value="1"/>
</dbReference>
<feature type="region of interest" description="Disordered" evidence="8">
    <location>
        <begin position="222"/>
        <end position="243"/>
    </location>
</feature>
<proteinExistence type="predicted"/>
<reference evidence="10 11" key="1">
    <citation type="journal article" date="2023" name="BMC Biol.">
        <title>The compact genome of the sponge Oopsacas minuta (Hexactinellida) is lacking key metazoan core genes.</title>
        <authorList>
            <person name="Santini S."/>
            <person name="Schenkelaars Q."/>
            <person name="Jourda C."/>
            <person name="Duchesne M."/>
            <person name="Belahbib H."/>
            <person name="Rocher C."/>
            <person name="Selva M."/>
            <person name="Riesgo A."/>
            <person name="Vervoort M."/>
            <person name="Leys S.P."/>
            <person name="Kodjabachian L."/>
            <person name="Le Bivic A."/>
            <person name="Borchiellini C."/>
            <person name="Claverie J.M."/>
            <person name="Renard E."/>
        </authorList>
    </citation>
    <scope>NUCLEOTIDE SEQUENCE [LARGE SCALE GENOMIC DNA]</scope>
    <source>
        <strain evidence="10">SPO-2</strain>
    </source>
</reference>
<dbReference type="SUPFAM" id="SSF57667">
    <property type="entry name" value="beta-beta-alpha zinc fingers"/>
    <property type="match status" value="3"/>
</dbReference>
<evidence type="ECO:0000256" key="4">
    <source>
        <dbReference type="ARBA" id="ARBA00022771"/>
    </source>
</evidence>
<dbReference type="GO" id="GO:0005634">
    <property type="term" value="C:nucleus"/>
    <property type="evidence" value="ECO:0007669"/>
    <property type="project" value="UniProtKB-SubCell"/>
</dbReference>
<feature type="domain" description="C2H2-type" evidence="9">
    <location>
        <begin position="345"/>
        <end position="372"/>
    </location>
</feature>
<evidence type="ECO:0000256" key="3">
    <source>
        <dbReference type="ARBA" id="ARBA00022737"/>
    </source>
</evidence>
<dbReference type="InterPro" id="IPR013087">
    <property type="entry name" value="Znf_C2H2_type"/>
</dbReference>
<keyword evidence="2" id="KW-0479">Metal-binding</keyword>
<evidence type="ECO:0000259" key="9">
    <source>
        <dbReference type="PROSITE" id="PS50157"/>
    </source>
</evidence>
<evidence type="ECO:0000256" key="6">
    <source>
        <dbReference type="ARBA" id="ARBA00023242"/>
    </source>
</evidence>
<dbReference type="Proteomes" id="UP001165289">
    <property type="component" value="Unassembled WGS sequence"/>
</dbReference>
<feature type="compositionally biased region" description="Polar residues" evidence="8">
    <location>
        <begin position="85"/>
        <end position="97"/>
    </location>
</feature>
<dbReference type="Gene3D" id="3.30.160.60">
    <property type="entry name" value="Classic Zinc Finger"/>
    <property type="match status" value="5"/>
</dbReference>
<feature type="compositionally biased region" description="Basic residues" evidence="8">
    <location>
        <begin position="122"/>
        <end position="133"/>
    </location>
</feature>
<accession>A0AAV7JXQ5</accession>
<dbReference type="FunFam" id="3.30.160.60:FF:000710">
    <property type="entry name" value="Zinc finger protein 768"/>
    <property type="match status" value="1"/>
</dbReference>
<sequence length="830" mass="93052">MSAKRRGKLVPKTKIASNWLSEDEKVPKARKKDTYKCFCNKRYSSAAYLARHILKNHAPSNGVNTEDGAASQEGRLGTSEILGPGSSSEANTKNNECNPKVGEHADWLPSPQVTDMCSSTKAPRKKLRPKGRARPTSSYKYRNRRKTDGKTSTDVTGVTRIKPKVELEESTDLVNCDPLLLNSEIGEEVETSMREVETPLDSFSFPQSVYDFDDVSDDEGIGELPDFKSEEFDDDVSSKEDETKSDIFNDTNMSIDATSGISMTGSTPVKKRSMRTYQGGIMKRLHACHICSKTYSSVGKLKRHMKSHTEEGQKRLFTCGICQKSFNSNSVLIAHIRVHTGEKPFKCDECDMAFKQTSHLNRHKRVHSGEKPFTCEICKKGFPHNFNLVIHRRKHTGEKPYVCNVCNHPFADRSNLNKHMPRCLRRLCEQIDVMGPLDGSMDEYLHDRRKNSSRVKSELTRGDSDDNLFGDTLGFPVTYEQVITQAVEEVPGTSSYMDETPYHTPDEGNSFDMGATEHRDMAHSLIGQIEPSRVMREVDVMFVEGDSNEGGPESRFRRKDTGRRGEVYPDATPSKKRTRSKPNANTPTPKRQSTPRKRSPKKATKQDSDSNLHHSIGSPASLPHNIFQDDSNERMTDGRTGRGNDHTGSDFAILAEQILDDQMTMESESNLTELLIPVDSGWMEHTKGVAKQQDQSHRRPPPVSELFKLTRPPEMDEPSTELTPEPYNTLPTSSTPEISWSGPATSPPNSVSTTAQEQDSITLPTLPSTAQEKPTEYTSMEIEPNNHFSPVNTIGSEVEEVYAQFPDPSYDQGLEVNTKNIIISEPNREY</sequence>
<feature type="region of interest" description="Disordered" evidence="8">
    <location>
        <begin position="685"/>
        <end position="775"/>
    </location>
</feature>
<feature type="domain" description="C2H2-type" evidence="9">
    <location>
        <begin position="401"/>
        <end position="420"/>
    </location>
</feature>
<feature type="compositionally biased region" description="Polar residues" evidence="8">
    <location>
        <begin position="729"/>
        <end position="775"/>
    </location>
</feature>
<dbReference type="PANTHER" id="PTHR24394:SF29">
    <property type="entry name" value="MYONEURIN"/>
    <property type="match status" value="1"/>
</dbReference>
<keyword evidence="5" id="KW-0862">Zinc</keyword>
<dbReference type="Pfam" id="PF13894">
    <property type="entry name" value="zf-C2H2_4"/>
    <property type="match status" value="1"/>
</dbReference>
<dbReference type="AlphaFoldDB" id="A0AAV7JXQ5"/>
<keyword evidence="6" id="KW-0539">Nucleus</keyword>
<feature type="compositionally biased region" description="Polar residues" evidence="8">
    <location>
        <begin position="581"/>
        <end position="592"/>
    </location>
</feature>
<dbReference type="PROSITE" id="PS50157">
    <property type="entry name" value="ZINC_FINGER_C2H2_2"/>
    <property type="match status" value="5"/>
</dbReference>
<evidence type="ECO:0000256" key="1">
    <source>
        <dbReference type="ARBA" id="ARBA00004123"/>
    </source>
</evidence>
<keyword evidence="3" id="KW-0677">Repeat</keyword>
<keyword evidence="11" id="KW-1185">Reference proteome</keyword>
<feature type="domain" description="C2H2-type" evidence="9">
    <location>
        <begin position="373"/>
        <end position="400"/>
    </location>
</feature>
<dbReference type="GO" id="GO:0000981">
    <property type="term" value="F:DNA-binding transcription factor activity, RNA polymerase II-specific"/>
    <property type="evidence" value="ECO:0007669"/>
    <property type="project" value="TreeGrafter"/>
</dbReference>
<name>A0AAV7JXQ5_9METZ</name>
<feature type="compositionally biased region" description="Basic and acidic residues" evidence="8">
    <location>
        <begin position="225"/>
        <end position="243"/>
    </location>
</feature>
<organism evidence="10 11">
    <name type="scientific">Oopsacas minuta</name>
    <dbReference type="NCBI Taxonomy" id="111878"/>
    <lineage>
        <taxon>Eukaryota</taxon>
        <taxon>Metazoa</taxon>
        <taxon>Porifera</taxon>
        <taxon>Hexactinellida</taxon>
        <taxon>Hexasterophora</taxon>
        <taxon>Lyssacinosida</taxon>
        <taxon>Leucopsacidae</taxon>
        <taxon>Oopsacas</taxon>
    </lineage>
</organism>
<protein>
    <recommendedName>
        <fullName evidence="9">C2H2-type domain-containing protein</fullName>
    </recommendedName>
</protein>
<dbReference type="FunFam" id="3.30.160.60:FF:000145">
    <property type="entry name" value="Zinc finger protein 574"/>
    <property type="match status" value="1"/>
</dbReference>
<feature type="region of interest" description="Disordered" evidence="8">
    <location>
        <begin position="543"/>
        <end position="649"/>
    </location>
</feature>
<comment type="subcellular location">
    <subcellularLocation>
        <location evidence="1">Nucleus</location>
    </subcellularLocation>
</comment>
<evidence type="ECO:0000256" key="5">
    <source>
        <dbReference type="ARBA" id="ARBA00022833"/>
    </source>
</evidence>
<evidence type="ECO:0000313" key="11">
    <source>
        <dbReference type="Proteomes" id="UP001165289"/>
    </source>
</evidence>
<feature type="domain" description="C2H2-type" evidence="9">
    <location>
        <begin position="317"/>
        <end position="344"/>
    </location>
</feature>
<keyword evidence="4 7" id="KW-0863">Zinc-finger</keyword>
<feature type="compositionally biased region" description="Basic and acidic residues" evidence="8">
    <location>
        <begin position="631"/>
        <end position="648"/>
    </location>
</feature>
<feature type="domain" description="C2H2-type" evidence="9">
    <location>
        <begin position="286"/>
        <end position="313"/>
    </location>
</feature>
<dbReference type="GO" id="GO:1990837">
    <property type="term" value="F:sequence-specific double-stranded DNA binding"/>
    <property type="evidence" value="ECO:0007669"/>
    <property type="project" value="UniProtKB-ARBA"/>
</dbReference>
<evidence type="ECO:0000256" key="2">
    <source>
        <dbReference type="ARBA" id="ARBA00022723"/>
    </source>
</evidence>
<dbReference type="PANTHER" id="PTHR24394">
    <property type="entry name" value="ZINC FINGER PROTEIN"/>
    <property type="match status" value="1"/>
</dbReference>
<gene>
    <name evidence="10" type="ORF">LOD99_3210</name>
</gene>
<comment type="caution">
    <text evidence="10">The sequence shown here is derived from an EMBL/GenBank/DDBJ whole genome shotgun (WGS) entry which is preliminary data.</text>
</comment>
<dbReference type="FunFam" id="3.30.160.60:FF:001049">
    <property type="entry name" value="zinc finger protein 319"/>
    <property type="match status" value="1"/>
</dbReference>
<dbReference type="GO" id="GO:0008270">
    <property type="term" value="F:zinc ion binding"/>
    <property type="evidence" value="ECO:0007669"/>
    <property type="project" value="UniProtKB-KW"/>
</dbReference>
<feature type="region of interest" description="Disordered" evidence="8">
    <location>
        <begin position="58"/>
        <end position="156"/>
    </location>
</feature>
<evidence type="ECO:0000256" key="7">
    <source>
        <dbReference type="PROSITE-ProRule" id="PRU00042"/>
    </source>
</evidence>
<dbReference type="Pfam" id="PF12874">
    <property type="entry name" value="zf-met"/>
    <property type="match status" value="1"/>
</dbReference>
<evidence type="ECO:0000256" key="8">
    <source>
        <dbReference type="SAM" id="MobiDB-lite"/>
    </source>
</evidence>